<keyword evidence="5" id="KW-0699">rRNA-binding</keyword>
<dbReference type="PRINTS" id="PR00062">
    <property type="entry name" value="RIBOSOMALL20"/>
</dbReference>
<dbReference type="Gene3D" id="6.10.160.10">
    <property type="match status" value="1"/>
</dbReference>
<sequence length="116" mass="14009">MVRVKRGNVSQKRHKKVLALAKGYIGSHSRLFRVAQQQVMKALKYSYSDRKKKKRELRRIWIIRINAMVYSHKLSYNKAIHFFKKNNIFLNRKMLSHLSIFNTIFLKQLIKKINYD</sequence>
<protein>
    <recommendedName>
        <fullName evidence="5">50S ribosomal protein L20</fullName>
    </recommendedName>
</protein>
<dbReference type="Gene3D" id="1.10.1900.20">
    <property type="entry name" value="Ribosomal protein L20"/>
    <property type="match status" value="1"/>
</dbReference>
<evidence type="ECO:0000256" key="4">
    <source>
        <dbReference type="RuleBase" id="RU000561"/>
    </source>
</evidence>
<gene>
    <name evidence="6" type="primary">rpl20_1</name>
</gene>
<evidence type="ECO:0000256" key="1">
    <source>
        <dbReference type="ARBA" id="ARBA00007698"/>
    </source>
</evidence>
<dbReference type="GO" id="GO:1990904">
    <property type="term" value="C:ribonucleoprotein complex"/>
    <property type="evidence" value="ECO:0007669"/>
    <property type="project" value="UniProtKB-KW"/>
</dbReference>
<keyword evidence="2 4" id="KW-0689">Ribosomal protein</keyword>
<evidence type="ECO:0000313" key="6">
    <source>
        <dbReference type="EMBL" id="BBC77530.1"/>
    </source>
</evidence>
<evidence type="ECO:0000256" key="3">
    <source>
        <dbReference type="ARBA" id="ARBA00023274"/>
    </source>
</evidence>
<organism evidence="6">
    <name type="scientific">Nitzschia sp. PL1-4</name>
    <dbReference type="NCBI Taxonomy" id="2083272"/>
    <lineage>
        <taxon>Eukaryota</taxon>
        <taxon>Sar</taxon>
        <taxon>Stramenopiles</taxon>
        <taxon>Ochrophyta</taxon>
        <taxon>Bacillariophyta</taxon>
        <taxon>Bacillariophyceae</taxon>
        <taxon>Bacillariophycidae</taxon>
        <taxon>Bacillariales</taxon>
        <taxon>Bacillariaceae</taxon>
        <taxon>Nitzschia</taxon>
    </lineage>
</organism>
<reference evidence="6" key="1">
    <citation type="submission" date="2018-02" db="EMBL/GenBank/DDBJ databases">
        <title>Evolution and diversity of non-photosynthetic diatom plastid genomes.</title>
        <authorList>
            <person name="Kamikawa R."/>
            <person name="Ishii K."/>
        </authorList>
    </citation>
    <scope>NUCLEOTIDE SEQUENCE</scope>
    <source>
        <strain evidence="6">PL1-4</strain>
    </source>
</reference>
<comment type="similarity">
    <text evidence="1 4">Belongs to the bacterial ribosomal protein bL20 family.</text>
</comment>
<keyword evidence="6" id="KW-0934">Plastid</keyword>
<dbReference type="GO" id="GO:0019843">
    <property type="term" value="F:rRNA binding"/>
    <property type="evidence" value="ECO:0007669"/>
    <property type="project" value="UniProtKB-KW"/>
</dbReference>
<comment type="function">
    <text evidence="5">Binds directly to 23S ribosomal RNA and is necessary for the in vitro assembly process of the 50S ribosomal subunit. It is not involved in the protein synthesizing functions of that subunit.</text>
</comment>
<dbReference type="GO" id="GO:0005840">
    <property type="term" value="C:ribosome"/>
    <property type="evidence" value="ECO:0007669"/>
    <property type="project" value="UniProtKB-KW"/>
</dbReference>
<dbReference type="InterPro" id="IPR035566">
    <property type="entry name" value="Ribosomal_protein_bL20_C"/>
</dbReference>
<proteinExistence type="inferred from homology"/>
<dbReference type="AlphaFoldDB" id="A0A2Z5ZA64"/>
<dbReference type="GO" id="GO:0003735">
    <property type="term" value="F:structural constituent of ribosome"/>
    <property type="evidence" value="ECO:0007669"/>
    <property type="project" value="InterPro"/>
</dbReference>
<dbReference type="EMBL" id="AP018506">
    <property type="protein sequence ID" value="BBC77530.1"/>
    <property type="molecule type" value="Genomic_DNA"/>
</dbReference>
<evidence type="ECO:0000256" key="5">
    <source>
        <dbReference type="RuleBase" id="RU004311"/>
    </source>
</evidence>
<name>A0A2Z5ZA64_9STRA</name>
<dbReference type="GO" id="GO:0006412">
    <property type="term" value="P:translation"/>
    <property type="evidence" value="ECO:0007669"/>
    <property type="project" value="InterPro"/>
</dbReference>
<evidence type="ECO:0000256" key="2">
    <source>
        <dbReference type="ARBA" id="ARBA00022980"/>
    </source>
</evidence>
<dbReference type="InterPro" id="IPR005813">
    <property type="entry name" value="Ribosomal_bL20"/>
</dbReference>
<dbReference type="NCBIfam" id="TIGR01032">
    <property type="entry name" value="rplT_bact"/>
    <property type="match status" value="1"/>
</dbReference>
<dbReference type="CDD" id="cd07026">
    <property type="entry name" value="Ribosomal_L20"/>
    <property type="match status" value="1"/>
</dbReference>
<dbReference type="PANTHER" id="PTHR10986">
    <property type="entry name" value="39S RIBOSOMAL PROTEIN L20"/>
    <property type="match status" value="1"/>
</dbReference>
<dbReference type="HAMAP" id="MF_00382">
    <property type="entry name" value="Ribosomal_bL20"/>
    <property type="match status" value="1"/>
</dbReference>
<dbReference type="SUPFAM" id="SSF74731">
    <property type="entry name" value="Ribosomal protein L20"/>
    <property type="match status" value="1"/>
</dbReference>
<keyword evidence="3 4" id="KW-0687">Ribonucleoprotein</keyword>
<geneLocation type="plastid" evidence="6"/>
<accession>A0A2Z5ZA64</accession>
<keyword evidence="5" id="KW-0694">RNA-binding</keyword>
<dbReference type="Pfam" id="PF00453">
    <property type="entry name" value="Ribosomal_L20"/>
    <property type="match status" value="1"/>
</dbReference>